<dbReference type="EMBL" id="QSII01000004">
    <property type="protein sequence ID" value="RHC88702.1"/>
    <property type="molecule type" value="Genomic_DNA"/>
</dbReference>
<proteinExistence type="predicted"/>
<organism evidence="1 2">
    <name type="scientific">Parabacteroides merdae</name>
    <dbReference type="NCBI Taxonomy" id="46503"/>
    <lineage>
        <taxon>Bacteria</taxon>
        <taxon>Pseudomonadati</taxon>
        <taxon>Bacteroidota</taxon>
        <taxon>Bacteroidia</taxon>
        <taxon>Bacteroidales</taxon>
        <taxon>Tannerellaceae</taxon>
        <taxon>Parabacteroides</taxon>
    </lineage>
</organism>
<dbReference type="AlphaFoldDB" id="A0A415P885"/>
<evidence type="ECO:0000313" key="2">
    <source>
        <dbReference type="Proteomes" id="UP000286260"/>
    </source>
</evidence>
<comment type="caution">
    <text evidence="1">The sequence shown here is derived from an EMBL/GenBank/DDBJ whole genome shotgun (WGS) entry which is preliminary data.</text>
</comment>
<evidence type="ECO:0000313" key="1">
    <source>
        <dbReference type="EMBL" id="RHC88702.1"/>
    </source>
</evidence>
<sequence>MDKTGPFKYKTTFFLEKDAKTGHKNTSNMADKHPHTPVNVSHRPGSTPLPHPGLHDGYTRVSSGFASCF</sequence>
<reference evidence="1 2" key="1">
    <citation type="submission" date="2018-08" db="EMBL/GenBank/DDBJ databases">
        <title>A genome reference for cultivated species of the human gut microbiota.</title>
        <authorList>
            <person name="Zou Y."/>
            <person name="Xue W."/>
            <person name="Luo G."/>
        </authorList>
    </citation>
    <scope>NUCLEOTIDE SEQUENCE [LARGE SCALE GENOMIC DNA]</scope>
    <source>
        <strain evidence="1 2">AM34-17</strain>
    </source>
</reference>
<name>A0A415P885_9BACT</name>
<gene>
    <name evidence="1" type="ORF">DW828_05015</name>
</gene>
<dbReference type="Proteomes" id="UP000286260">
    <property type="component" value="Unassembled WGS sequence"/>
</dbReference>
<accession>A0A415P885</accession>
<protein>
    <submittedName>
        <fullName evidence="1">Uncharacterized protein</fullName>
    </submittedName>
</protein>